<organism evidence="1 2">
    <name type="scientific">Halorubrum rutilum</name>
    <dbReference type="NCBI Taxonomy" id="1364933"/>
    <lineage>
        <taxon>Archaea</taxon>
        <taxon>Methanobacteriati</taxon>
        <taxon>Methanobacteriota</taxon>
        <taxon>Stenosarchaea group</taxon>
        <taxon>Halobacteria</taxon>
        <taxon>Halobacteriales</taxon>
        <taxon>Haloferacaceae</taxon>
        <taxon>Halorubrum</taxon>
    </lineage>
</organism>
<gene>
    <name evidence="1" type="ORF">ACFQMF_06035</name>
</gene>
<sequence>MSDTDGSRTVDEATLRYIGRLLGRQDAVDATSLFPATQPETLVVRLDTEGYPADIDEISLEIRAYTNGEFHVSYLEAFAGDRRRCRWDRHDQPYNARDHFHPLPDARTDAAVDRTYPTDLTRVLETTVLPWVQNRLGTLWR</sequence>
<evidence type="ECO:0000313" key="1">
    <source>
        <dbReference type="EMBL" id="MFC7324139.1"/>
    </source>
</evidence>
<dbReference type="InterPro" id="IPR045397">
    <property type="entry name" value="TumE-like"/>
</dbReference>
<comment type="caution">
    <text evidence="1">The sequence shown here is derived from an EMBL/GenBank/DDBJ whole genome shotgun (WGS) entry which is preliminary data.</text>
</comment>
<keyword evidence="2" id="KW-1185">Reference proteome</keyword>
<accession>A0ABD6AJ45</accession>
<dbReference type="Proteomes" id="UP001596545">
    <property type="component" value="Unassembled WGS sequence"/>
</dbReference>
<dbReference type="AlphaFoldDB" id="A0ABD6AJ45"/>
<dbReference type="EMBL" id="JBHTBL010000004">
    <property type="protein sequence ID" value="MFC7324139.1"/>
    <property type="molecule type" value="Genomic_DNA"/>
</dbReference>
<dbReference type="Pfam" id="PF20126">
    <property type="entry name" value="TumE"/>
    <property type="match status" value="1"/>
</dbReference>
<name>A0ABD6AJ45_9EURY</name>
<proteinExistence type="predicted"/>
<protein>
    <submittedName>
        <fullName evidence="1">Uncharacterized protein</fullName>
    </submittedName>
</protein>
<dbReference type="RefSeq" id="WP_256408459.1">
    <property type="nucleotide sequence ID" value="NZ_JANHDN010000003.1"/>
</dbReference>
<reference evidence="1 2" key="1">
    <citation type="journal article" date="2019" name="Int. J. Syst. Evol. Microbiol.">
        <title>The Global Catalogue of Microorganisms (GCM) 10K type strain sequencing project: providing services to taxonomists for standard genome sequencing and annotation.</title>
        <authorList>
            <consortium name="The Broad Institute Genomics Platform"/>
            <consortium name="The Broad Institute Genome Sequencing Center for Infectious Disease"/>
            <person name="Wu L."/>
            <person name="Ma J."/>
        </authorList>
    </citation>
    <scope>NUCLEOTIDE SEQUENCE [LARGE SCALE GENOMIC DNA]</scope>
    <source>
        <strain evidence="1 2">CGMCC 1.12554</strain>
    </source>
</reference>
<evidence type="ECO:0000313" key="2">
    <source>
        <dbReference type="Proteomes" id="UP001596545"/>
    </source>
</evidence>